<comment type="caution">
    <text evidence="1">The sequence shown here is derived from an EMBL/GenBank/DDBJ whole genome shotgun (WGS) entry which is preliminary data.</text>
</comment>
<evidence type="ECO:0000313" key="1">
    <source>
        <dbReference type="EMBL" id="CBH74410.1"/>
    </source>
</evidence>
<accession>E6PDD4</accession>
<protein>
    <submittedName>
        <fullName evidence="1">Uncharacterized protein</fullName>
    </submittedName>
</protein>
<proteinExistence type="predicted"/>
<reference evidence="1" key="1">
    <citation type="submission" date="2009-10" db="EMBL/GenBank/DDBJ databases">
        <title>Diversity of trophic interactions inside an arsenic-rich microbial ecosystem.</title>
        <authorList>
            <person name="Bertin P.N."/>
            <person name="Heinrich-Salmeron A."/>
            <person name="Pelletier E."/>
            <person name="Goulhen-Chollet F."/>
            <person name="Arsene-Ploetze F."/>
            <person name="Gallien S."/>
            <person name="Calteau A."/>
            <person name="Vallenet D."/>
            <person name="Casiot C."/>
            <person name="Chane-Woon-Ming B."/>
            <person name="Giloteaux L."/>
            <person name="Barakat M."/>
            <person name="Bonnefoy V."/>
            <person name="Bruneel O."/>
            <person name="Chandler M."/>
            <person name="Cleiss J."/>
            <person name="Duran R."/>
            <person name="Elbaz-Poulichet F."/>
            <person name="Fonknechten N."/>
            <person name="Lauga B."/>
            <person name="Mornico D."/>
            <person name="Ortet P."/>
            <person name="Schaeffer C."/>
            <person name="Siguier P."/>
            <person name="Alexander Thil Smith A."/>
            <person name="Van Dorsselaer A."/>
            <person name="Weissenbach J."/>
            <person name="Medigue C."/>
            <person name="Le Paslier D."/>
        </authorList>
    </citation>
    <scope>NUCLEOTIDE SEQUENCE</scope>
</reference>
<name>E6PDD4_9ZZZZ</name>
<gene>
    <name evidence="1" type="ORF">CARN1_2297</name>
</gene>
<sequence length="104" mass="11271">MAKPSYQALPANGASIRLLRSLLGMTVAFTPSSCVVTPSRWRSHRIEALPANGASIRLLRSLLGMTVVFTPSSCLSRRVDGEAIVSRRFLRTVPRYGCCAAYSA</sequence>
<organism evidence="1">
    <name type="scientific">mine drainage metagenome</name>
    <dbReference type="NCBI Taxonomy" id="410659"/>
    <lineage>
        <taxon>unclassified sequences</taxon>
        <taxon>metagenomes</taxon>
        <taxon>ecological metagenomes</taxon>
    </lineage>
</organism>
<dbReference type="EMBL" id="CABL01000001">
    <property type="protein sequence ID" value="CBH74410.1"/>
    <property type="molecule type" value="Genomic_DNA"/>
</dbReference>
<dbReference type="AlphaFoldDB" id="E6PDD4"/>